<accession>A0A0S6VR62</accession>
<sequence length="115" mass="12782">MHESAIATSILDLVLHALPAPRQRITKITFVAGVLAGIEPSCLEVYFSELAKETAAENAELILKYTDAEFVCQTCGYRELFEGRGRVKIECERCGGLNRLQGGSEMYIEQIEVEQ</sequence>
<dbReference type="Pfam" id="PF01155">
    <property type="entry name" value="HypA"/>
    <property type="match status" value="1"/>
</dbReference>
<feature type="binding site" evidence="4">
    <location>
        <position position="2"/>
    </location>
    <ligand>
        <name>Ni(2+)</name>
        <dbReference type="ChEBI" id="CHEBI:49786"/>
    </ligand>
</feature>
<feature type="binding site" evidence="4">
    <location>
        <position position="75"/>
    </location>
    <ligand>
        <name>Zn(2+)</name>
        <dbReference type="ChEBI" id="CHEBI:29105"/>
    </ligand>
</feature>
<name>A0A0S6VR62_9BACT</name>
<feature type="binding site" evidence="4">
    <location>
        <position position="72"/>
    </location>
    <ligand>
        <name>Zn(2+)</name>
        <dbReference type="ChEBI" id="CHEBI:29105"/>
    </ligand>
</feature>
<dbReference type="Gene3D" id="3.30.2320.80">
    <property type="match status" value="1"/>
</dbReference>
<evidence type="ECO:0000256" key="4">
    <source>
        <dbReference type="HAMAP-Rule" id="MF_00213"/>
    </source>
</evidence>
<feature type="binding site" evidence="4">
    <location>
        <position position="91"/>
    </location>
    <ligand>
        <name>Zn(2+)</name>
        <dbReference type="ChEBI" id="CHEBI:29105"/>
    </ligand>
</feature>
<dbReference type="EMBL" id="DF820455">
    <property type="protein sequence ID" value="GAK49623.1"/>
    <property type="molecule type" value="Genomic_DNA"/>
</dbReference>
<keyword evidence="2 4" id="KW-0479">Metal-binding</keyword>
<feature type="binding site" evidence="4">
    <location>
        <position position="94"/>
    </location>
    <ligand>
        <name>Zn(2+)</name>
        <dbReference type="ChEBI" id="CHEBI:29105"/>
    </ligand>
</feature>
<dbReference type="GO" id="GO:0008270">
    <property type="term" value="F:zinc ion binding"/>
    <property type="evidence" value="ECO:0007669"/>
    <property type="project" value="UniProtKB-UniRule"/>
</dbReference>
<proteinExistence type="inferred from homology"/>
<organism evidence="5">
    <name type="scientific">Candidatus Moduliflexus flocculans</name>
    <dbReference type="NCBI Taxonomy" id="1499966"/>
    <lineage>
        <taxon>Bacteria</taxon>
        <taxon>Candidatus Moduliflexota</taxon>
        <taxon>Candidatus Moduliflexia</taxon>
        <taxon>Candidatus Moduliflexales</taxon>
        <taxon>Candidatus Moduliflexaceae</taxon>
    </lineage>
</organism>
<evidence type="ECO:0000256" key="1">
    <source>
        <dbReference type="ARBA" id="ARBA00022596"/>
    </source>
</evidence>
<dbReference type="InterPro" id="IPR000688">
    <property type="entry name" value="HypA/HybF"/>
</dbReference>
<dbReference type="PANTHER" id="PTHR34535:SF3">
    <property type="entry name" value="HYDROGENASE MATURATION FACTOR HYPA"/>
    <property type="match status" value="1"/>
</dbReference>
<dbReference type="Proteomes" id="UP000030700">
    <property type="component" value="Unassembled WGS sequence"/>
</dbReference>
<comment type="similarity">
    <text evidence="4">Belongs to the HypA/HybF family.</text>
</comment>
<gene>
    <name evidence="4" type="primary">hypA</name>
    <name evidence="5" type="ORF">U14_00846</name>
</gene>
<keyword evidence="6" id="KW-1185">Reference proteome</keyword>
<dbReference type="PANTHER" id="PTHR34535">
    <property type="entry name" value="HYDROGENASE MATURATION FACTOR HYPA"/>
    <property type="match status" value="1"/>
</dbReference>
<dbReference type="GO" id="GO:0016151">
    <property type="term" value="F:nickel cation binding"/>
    <property type="evidence" value="ECO:0007669"/>
    <property type="project" value="UniProtKB-UniRule"/>
</dbReference>
<keyword evidence="3 4" id="KW-0862">Zinc</keyword>
<evidence type="ECO:0000313" key="6">
    <source>
        <dbReference type="Proteomes" id="UP000030700"/>
    </source>
</evidence>
<dbReference type="HOGENOM" id="CLU_126929_4_0_0"/>
<dbReference type="AlphaFoldDB" id="A0A0S6VR62"/>
<reference evidence="5" key="1">
    <citation type="journal article" date="2015" name="PeerJ">
        <title>First genomic representation of candidate bacterial phylum KSB3 points to enhanced environmental sensing as a trigger of wastewater bulking.</title>
        <authorList>
            <person name="Sekiguchi Y."/>
            <person name="Ohashi A."/>
            <person name="Parks D.H."/>
            <person name="Yamauchi T."/>
            <person name="Tyson G.W."/>
            <person name="Hugenholtz P."/>
        </authorList>
    </citation>
    <scope>NUCLEOTIDE SEQUENCE [LARGE SCALE GENOMIC DNA]</scope>
</reference>
<dbReference type="HAMAP" id="MF_00213">
    <property type="entry name" value="HypA_HybF"/>
    <property type="match status" value="1"/>
</dbReference>
<keyword evidence="1 4" id="KW-0533">Nickel</keyword>
<dbReference type="GO" id="GO:0051604">
    <property type="term" value="P:protein maturation"/>
    <property type="evidence" value="ECO:0007669"/>
    <property type="project" value="InterPro"/>
</dbReference>
<evidence type="ECO:0000313" key="5">
    <source>
        <dbReference type="EMBL" id="GAK49623.1"/>
    </source>
</evidence>
<evidence type="ECO:0000256" key="3">
    <source>
        <dbReference type="ARBA" id="ARBA00022833"/>
    </source>
</evidence>
<comment type="function">
    <text evidence="4">Involved in the maturation of [NiFe] hydrogenases. Required for nickel insertion into the metal center of the hydrogenase.</text>
</comment>
<evidence type="ECO:0000256" key="2">
    <source>
        <dbReference type="ARBA" id="ARBA00022723"/>
    </source>
</evidence>
<dbReference type="STRING" id="1499966.U14_00846"/>
<dbReference type="PIRSF" id="PIRSF004761">
    <property type="entry name" value="Hydrgn_mat_HypA"/>
    <property type="match status" value="1"/>
</dbReference>
<protein>
    <recommendedName>
        <fullName evidence="4">Hydrogenase maturation factor HypA</fullName>
    </recommendedName>
</protein>